<evidence type="ECO:0000256" key="2">
    <source>
        <dbReference type="ARBA" id="ARBA00022723"/>
    </source>
</evidence>
<dbReference type="GO" id="GO:0008270">
    <property type="term" value="F:zinc ion binding"/>
    <property type="evidence" value="ECO:0007669"/>
    <property type="project" value="UniProtKB-KW"/>
</dbReference>
<evidence type="ECO:0000256" key="6">
    <source>
        <dbReference type="ARBA" id="ARBA00023242"/>
    </source>
</evidence>
<evidence type="ECO:0000313" key="9">
    <source>
        <dbReference type="EMBL" id="EEN52344.1"/>
    </source>
</evidence>
<evidence type="ECO:0000259" key="8">
    <source>
        <dbReference type="PROSITE" id="PS50157"/>
    </source>
</evidence>
<feature type="non-terminal residue" evidence="9">
    <location>
        <position position="80"/>
    </location>
</feature>
<name>C3Z4Y7_BRAFL</name>
<feature type="domain" description="C2H2-type" evidence="8">
    <location>
        <begin position="5"/>
        <end position="29"/>
    </location>
</feature>
<dbReference type="PANTHER" id="PTHR24388:SF54">
    <property type="entry name" value="PROTEIN ESCARGOT"/>
    <property type="match status" value="1"/>
</dbReference>
<dbReference type="FunFam" id="3.30.160.60:FF:002526">
    <property type="entry name" value="Zinc finger protein"/>
    <property type="match status" value="1"/>
</dbReference>
<keyword evidence="3" id="KW-0677">Repeat</keyword>
<keyword evidence="6" id="KW-0539">Nucleus</keyword>
<dbReference type="InterPro" id="IPR050527">
    <property type="entry name" value="Snail/Krueppel_Znf"/>
</dbReference>
<protein>
    <recommendedName>
        <fullName evidence="8">C2H2-type domain-containing protein</fullName>
    </recommendedName>
</protein>
<dbReference type="SUPFAM" id="SSF57667">
    <property type="entry name" value="beta-beta-alpha zinc fingers"/>
    <property type="match status" value="2"/>
</dbReference>
<dbReference type="EMBL" id="GG666582">
    <property type="protein sequence ID" value="EEN52344.1"/>
    <property type="molecule type" value="Genomic_DNA"/>
</dbReference>
<dbReference type="InParanoid" id="C3Z4Y7"/>
<evidence type="ECO:0000256" key="5">
    <source>
        <dbReference type="ARBA" id="ARBA00022833"/>
    </source>
</evidence>
<feature type="domain" description="C2H2-type" evidence="8">
    <location>
        <begin position="33"/>
        <end position="60"/>
    </location>
</feature>
<evidence type="ECO:0000256" key="7">
    <source>
        <dbReference type="PROSITE-ProRule" id="PRU00042"/>
    </source>
</evidence>
<comment type="subcellular location">
    <subcellularLocation>
        <location evidence="1">Nucleus</location>
    </subcellularLocation>
</comment>
<proteinExistence type="predicted"/>
<dbReference type="InterPro" id="IPR036236">
    <property type="entry name" value="Znf_C2H2_sf"/>
</dbReference>
<dbReference type="GO" id="GO:0005634">
    <property type="term" value="C:nucleus"/>
    <property type="evidence" value="ECO:0007669"/>
    <property type="project" value="UniProtKB-SubCell"/>
</dbReference>
<dbReference type="PROSITE" id="PS00028">
    <property type="entry name" value="ZINC_FINGER_C2H2_1"/>
    <property type="match status" value="1"/>
</dbReference>
<dbReference type="PROSITE" id="PS50157">
    <property type="entry name" value="ZINC_FINGER_C2H2_2"/>
    <property type="match status" value="3"/>
</dbReference>
<dbReference type="eggNOG" id="KOG1721">
    <property type="taxonomic scope" value="Eukaryota"/>
</dbReference>
<keyword evidence="2" id="KW-0479">Metal-binding</keyword>
<evidence type="ECO:0000256" key="3">
    <source>
        <dbReference type="ARBA" id="ARBA00022737"/>
    </source>
</evidence>
<feature type="non-terminal residue" evidence="9">
    <location>
        <position position="1"/>
    </location>
</feature>
<gene>
    <name evidence="9" type="ORF">BRAFLDRAFT_170810</name>
</gene>
<dbReference type="Pfam" id="PF13912">
    <property type="entry name" value="zf-C2H2_6"/>
    <property type="match status" value="1"/>
</dbReference>
<dbReference type="Gene3D" id="3.30.160.60">
    <property type="entry name" value="Classic Zinc Finger"/>
    <property type="match status" value="2"/>
</dbReference>
<organism>
    <name type="scientific">Branchiostoma floridae</name>
    <name type="common">Florida lancelet</name>
    <name type="synonym">Amphioxus</name>
    <dbReference type="NCBI Taxonomy" id="7739"/>
    <lineage>
        <taxon>Eukaryota</taxon>
        <taxon>Metazoa</taxon>
        <taxon>Chordata</taxon>
        <taxon>Cephalochordata</taxon>
        <taxon>Leptocardii</taxon>
        <taxon>Amphioxiformes</taxon>
        <taxon>Branchiostomatidae</taxon>
        <taxon>Branchiostoma</taxon>
    </lineage>
</organism>
<sequence>GNMTFTCELCGKVFTKSHTLTHHRNKVHSIGPHRCDTCGAVFSRRDSLKRRQLLHDPDRPIFVCDSCGRVFTRRDNIVRH</sequence>
<dbReference type="Pfam" id="PF00096">
    <property type="entry name" value="zf-C2H2"/>
    <property type="match status" value="2"/>
</dbReference>
<keyword evidence="4 7" id="KW-0863">Zinc-finger</keyword>
<dbReference type="InterPro" id="IPR013087">
    <property type="entry name" value="Znf_C2H2_type"/>
</dbReference>
<reference evidence="9" key="1">
    <citation type="journal article" date="2008" name="Nature">
        <title>The amphioxus genome and the evolution of the chordate karyotype.</title>
        <authorList>
            <consortium name="US DOE Joint Genome Institute (JGI-PGF)"/>
            <person name="Putnam N.H."/>
            <person name="Butts T."/>
            <person name="Ferrier D.E.K."/>
            <person name="Furlong R.F."/>
            <person name="Hellsten U."/>
            <person name="Kawashima T."/>
            <person name="Robinson-Rechavi M."/>
            <person name="Shoguchi E."/>
            <person name="Terry A."/>
            <person name="Yu J.-K."/>
            <person name="Benito-Gutierrez E.L."/>
            <person name="Dubchak I."/>
            <person name="Garcia-Fernandez J."/>
            <person name="Gibson-Brown J.J."/>
            <person name="Grigoriev I.V."/>
            <person name="Horton A.C."/>
            <person name="de Jong P.J."/>
            <person name="Jurka J."/>
            <person name="Kapitonov V.V."/>
            <person name="Kohara Y."/>
            <person name="Kuroki Y."/>
            <person name="Lindquist E."/>
            <person name="Lucas S."/>
            <person name="Osoegawa K."/>
            <person name="Pennacchio L.A."/>
            <person name="Salamov A.A."/>
            <person name="Satou Y."/>
            <person name="Sauka-Spengler T."/>
            <person name="Schmutz J."/>
            <person name="Shin-I T."/>
            <person name="Toyoda A."/>
            <person name="Bronner-Fraser M."/>
            <person name="Fujiyama A."/>
            <person name="Holland L.Z."/>
            <person name="Holland P.W.H."/>
            <person name="Satoh N."/>
            <person name="Rokhsar D.S."/>
        </authorList>
    </citation>
    <scope>NUCLEOTIDE SEQUENCE [LARGE SCALE GENOMIC DNA]</scope>
    <source>
        <strain evidence="9">S238N-H82</strain>
        <tissue evidence="9">Testes</tissue>
    </source>
</reference>
<evidence type="ECO:0000256" key="1">
    <source>
        <dbReference type="ARBA" id="ARBA00004123"/>
    </source>
</evidence>
<dbReference type="SMART" id="SM00355">
    <property type="entry name" value="ZnF_C2H2"/>
    <property type="match status" value="3"/>
</dbReference>
<dbReference type="AlphaFoldDB" id="C3Z4Y7"/>
<accession>C3Z4Y7</accession>
<feature type="domain" description="C2H2-type" evidence="8">
    <location>
        <begin position="62"/>
        <end position="80"/>
    </location>
</feature>
<dbReference type="PANTHER" id="PTHR24388">
    <property type="entry name" value="ZINC FINGER PROTEIN"/>
    <property type="match status" value="1"/>
</dbReference>
<evidence type="ECO:0000256" key="4">
    <source>
        <dbReference type="ARBA" id="ARBA00022771"/>
    </source>
</evidence>
<keyword evidence="5" id="KW-0862">Zinc</keyword>